<keyword evidence="3" id="KW-1185">Reference proteome</keyword>
<evidence type="ECO:0000256" key="1">
    <source>
        <dbReference type="SAM" id="MobiDB-lite"/>
    </source>
</evidence>
<name>A0A1H5CWE5_9MICO</name>
<feature type="region of interest" description="Disordered" evidence="1">
    <location>
        <begin position="38"/>
        <end position="58"/>
    </location>
</feature>
<protein>
    <submittedName>
        <fullName evidence="2">Uncharacterized protein</fullName>
    </submittedName>
</protein>
<dbReference type="STRING" id="648782.SAMN04488554_0487"/>
<reference evidence="3" key="1">
    <citation type="submission" date="2016-10" db="EMBL/GenBank/DDBJ databases">
        <authorList>
            <person name="Varghese N."/>
            <person name="Submissions S."/>
        </authorList>
    </citation>
    <scope>NUCLEOTIDE SEQUENCE [LARGE SCALE GENOMIC DNA]</scope>
    <source>
        <strain evidence="3">DSM 21368</strain>
    </source>
</reference>
<evidence type="ECO:0000313" key="2">
    <source>
        <dbReference type="EMBL" id="SED70768.1"/>
    </source>
</evidence>
<dbReference type="EMBL" id="FNTX01000001">
    <property type="protein sequence ID" value="SED70768.1"/>
    <property type="molecule type" value="Genomic_DNA"/>
</dbReference>
<accession>A0A1H5CWE5</accession>
<gene>
    <name evidence="2" type="ORF">SAMN04488554_0487</name>
</gene>
<proteinExistence type="predicted"/>
<evidence type="ECO:0000313" key="3">
    <source>
        <dbReference type="Proteomes" id="UP000199220"/>
    </source>
</evidence>
<dbReference type="AlphaFoldDB" id="A0A1H5CWE5"/>
<sequence>MDMKNQISPSTIGVRLSDLRTFTFVRPRSVAGLIGVAITGSGDPATGGNTPGSAPELL</sequence>
<organism evidence="2 3">
    <name type="scientific">Ruania alba</name>
    <dbReference type="NCBI Taxonomy" id="648782"/>
    <lineage>
        <taxon>Bacteria</taxon>
        <taxon>Bacillati</taxon>
        <taxon>Actinomycetota</taxon>
        <taxon>Actinomycetes</taxon>
        <taxon>Micrococcales</taxon>
        <taxon>Ruaniaceae</taxon>
        <taxon>Ruania</taxon>
    </lineage>
</organism>
<dbReference type="Proteomes" id="UP000199220">
    <property type="component" value="Unassembled WGS sequence"/>
</dbReference>